<evidence type="ECO:0000313" key="2">
    <source>
        <dbReference type="Proteomes" id="UP000465302"/>
    </source>
</evidence>
<dbReference type="EMBL" id="BLKS01000004">
    <property type="protein sequence ID" value="GFG55594.1"/>
    <property type="molecule type" value="Genomic_DNA"/>
</dbReference>
<comment type="caution">
    <text evidence="1">The sequence shown here is derived from an EMBL/GenBank/DDBJ whole genome shotgun (WGS) entry which is preliminary data.</text>
</comment>
<sequence length="81" mass="9029">MPDVELPVVEFPHIGEYFHLPTGHIPPGQLMNAETINGVENPFFGIAPGELKKLPEVNGLENPFFEGNPEHWEIPDLPEDS</sequence>
<organism evidence="1 2">
    <name type="scientific">Mycolicibacterium agri</name>
    <name type="common">Mycobacterium agri</name>
    <dbReference type="NCBI Taxonomy" id="36811"/>
    <lineage>
        <taxon>Bacteria</taxon>
        <taxon>Bacillati</taxon>
        <taxon>Actinomycetota</taxon>
        <taxon>Actinomycetes</taxon>
        <taxon>Mycobacteriales</taxon>
        <taxon>Mycobacteriaceae</taxon>
        <taxon>Mycolicibacterium</taxon>
    </lineage>
</organism>
<evidence type="ECO:0000313" key="1">
    <source>
        <dbReference type="EMBL" id="GFG55594.1"/>
    </source>
</evidence>
<accession>A0A7I9WD49</accession>
<dbReference type="AlphaFoldDB" id="A0A7I9WD49"/>
<proteinExistence type="predicted"/>
<gene>
    <name evidence="1" type="ORF">MAGR_70350</name>
</gene>
<dbReference type="Proteomes" id="UP000465302">
    <property type="component" value="Unassembled WGS sequence"/>
</dbReference>
<reference evidence="1 2" key="1">
    <citation type="journal article" date="2019" name="Emerg. Microbes Infect.">
        <title>Comprehensive subspecies identification of 175 nontuberculous mycobacteria species based on 7547 genomic profiles.</title>
        <authorList>
            <person name="Matsumoto Y."/>
            <person name="Kinjo T."/>
            <person name="Motooka D."/>
            <person name="Nabeya D."/>
            <person name="Jung N."/>
            <person name="Uechi K."/>
            <person name="Horii T."/>
            <person name="Iida T."/>
            <person name="Fujita J."/>
            <person name="Nakamura S."/>
        </authorList>
    </citation>
    <scope>NUCLEOTIDE SEQUENCE [LARGE SCALE GENOMIC DNA]</scope>
    <source>
        <strain evidence="1 2">JCM 6377</strain>
    </source>
</reference>
<dbReference type="RefSeq" id="WP_234816260.1">
    <property type="nucleotide sequence ID" value="NZ_BLKS01000004.1"/>
</dbReference>
<protein>
    <submittedName>
        <fullName evidence="1">Uncharacterized protein</fullName>
    </submittedName>
</protein>
<name>A0A7I9WD49_MYCAG</name>